<dbReference type="Proteomes" id="UP001501532">
    <property type="component" value="Unassembled WGS sequence"/>
</dbReference>
<gene>
    <name evidence="4" type="ORF">GCM10010448_11920</name>
</gene>
<protein>
    <submittedName>
        <fullName evidence="4">PP2C family protein-serine/threonine phosphatase</fullName>
    </submittedName>
</protein>
<name>A0ABP6L8Q2_9ACTN</name>
<dbReference type="PANTHER" id="PTHR43156:SF2">
    <property type="entry name" value="STAGE II SPORULATION PROTEIN E"/>
    <property type="match status" value="1"/>
</dbReference>
<dbReference type="PANTHER" id="PTHR43156">
    <property type="entry name" value="STAGE II SPORULATION PROTEIN E-RELATED"/>
    <property type="match status" value="1"/>
</dbReference>
<keyword evidence="5" id="KW-1185">Reference proteome</keyword>
<dbReference type="InterPro" id="IPR036457">
    <property type="entry name" value="PPM-type-like_dom_sf"/>
</dbReference>
<keyword evidence="2" id="KW-1133">Transmembrane helix</keyword>
<comment type="caution">
    <text evidence="4">The sequence shown here is derived from an EMBL/GenBank/DDBJ whole genome shotgun (WGS) entry which is preliminary data.</text>
</comment>
<dbReference type="Gene3D" id="3.60.40.10">
    <property type="entry name" value="PPM-type phosphatase domain"/>
    <property type="match status" value="1"/>
</dbReference>
<proteinExistence type="predicted"/>
<dbReference type="SUPFAM" id="SSF81606">
    <property type="entry name" value="PP2C-like"/>
    <property type="match status" value="1"/>
</dbReference>
<evidence type="ECO:0000256" key="2">
    <source>
        <dbReference type="SAM" id="Phobius"/>
    </source>
</evidence>
<organism evidence="4 5">
    <name type="scientific">Streptomyces glomeratus</name>
    <dbReference type="NCBI Taxonomy" id="284452"/>
    <lineage>
        <taxon>Bacteria</taxon>
        <taxon>Bacillati</taxon>
        <taxon>Actinomycetota</taxon>
        <taxon>Actinomycetes</taxon>
        <taxon>Kitasatosporales</taxon>
        <taxon>Streptomycetaceae</taxon>
        <taxon>Streptomyces</taxon>
    </lineage>
</organism>
<dbReference type="EMBL" id="BAAAUF010000010">
    <property type="protein sequence ID" value="GAA3031549.1"/>
    <property type="molecule type" value="Genomic_DNA"/>
</dbReference>
<keyword evidence="2" id="KW-0812">Transmembrane</keyword>
<keyword evidence="1" id="KW-0378">Hydrolase</keyword>
<dbReference type="SMART" id="SM00331">
    <property type="entry name" value="PP2C_SIG"/>
    <property type="match status" value="1"/>
</dbReference>
<dbReference type="InterPro" id="IPR052016">
    <property type="entry name" value="Bact_Sigma-Reg"/>
</dbReference>
<sequence>MRWPGAHRSESRRVARVSSTGLHVPAPPVWVRWLPAMYVAGLLILEPITPVQWPVSFLLIALPVIAAFSHGPAVVAAVTVFAVGFEALLAGTPCCAGRPVAYIGERHYVASYISTALVGILGTLLAASRVRRERTLATVRSVAETAQRVLLRPVPRRLGRISIETLYLSAAAEARIGGDLYEAVSTAYGVRLLIGDVRGKGLVAVETAATMLGAFREAAHDEPDLAGVARRVERSMTRTAAQLEGNESEIAERFVTAVFAEIPDHEPVVRLVNCGHPPPLYIGPDGVTELEPADPSPPINIGVMAGNGYHVDVAPFRPGDQLLLYTDGVTETRDSSGAFYPLLERVRSWDSLPPQDLLARLHRDLMAFSGGGLDDDTAALAAFRLRAEPSAGPAEFPR</sequence>
<keyword evidence="2" id="KW-0472">Membrane</keyword>
<dbReference type="InterPro" id="IPR001932">
    <property type="entry name" value="PPM-type_phosphatase-like_dom"/>
</dbReference>
<evidence type="ECO:0000313" key="5">
    <source>
        <dbReference type="Proteomes" id="UP001501532"/>
    </source>
</evidence>
<evidence type="ECO:0000313" key="4">
    <source>
        <dbReference type="EMBL" id="GAA3031549.1"/>
    </source>
</evidence>
<feature type="domain" description="PPM-type phosphatase" evidence="3">
    <location>
        <begin position="162"/>
        <end position="384"/>
    </location>
</feature>
<evidence type="ECO:0000259" key="3">
    <source>
        <dbReference type="SMART" id="SM00331"/>
    </source>
</evidence>
<reference evidence="5" key="1">
    <citation type="journal article" date="2019" name="Int. J. Syst. Evol. Microbiol.">
        <title>The Global Catalogue of Microorganisms (GCM) 10K type strain sequencing project: providing services to taxonomists for standard genome sequencing and annotation.</title>
        <authorList>
            <consortium name="The Broad Institute Genomics Platform"/>
            <consortium name="The Broad Institute Genome Sequencing Center for Infectious Disease"/>
            <person name="Wu L."/>
            <person name="Ma J."/>
        </authorList>
    </citation>
    <scope>NUCLEOTIDE SEQUENCE [LARGE SCALE GENOMIC DNA]</scope>
    <source>
        <strain evidence="5">JCM 9091</strain>
    </source>
</reference>
<feature type="transmembrane region" description="Helical" evidence="2">
    <location>
        <begin position="108"/>
        <end position="127"/>
    </location>
</feature>
<accession>A0ABP6L8Q2</accession>
<dbReference type="RefSeq" id="WP_267971019.1">
    <property type="nucleotide sequence ID" value="NZ_BAAAUF010000010.1"/>
</dbReference>
<evidence type="ECO:0000256" key="1">
    <source>
        <dbReference type="ARBA" id="ARBA00022801"/>
    </source>
</evidence>
<feature type="transmembrane region" description="Helical" evidence="2">
    <location>
        <begin position="29"/>
        <end position="45"/>
    </location>
</feature>
<dbReference type="Pfam" id="PF07228">
    <property type="entry name" value="SpoIIE"/>
    <property type="match status" value="1"/>
</dbReference>
<feature type="transmembrane region" description="Helical" evidence="2">
    <location>
        <begin position="57"/>
        <end position="83"/>
    </location>
</feature>